<dbReference type="RefSeq" id="WP_285345642.1">
    <property type="nucleotide sequence ID" value="NZ_JASITI010000050.1"/>
</dbReference>
<reference evidence="3 4" key="1">
    <citation type="submission" date="2023-05" db="EMBL/GenBank/DDBJ databases">
        <title>Sequencing and Assembly of Streptomyces sp. NP73.</title>
        <authorList>
            <person name="Konwar A.N."/>
            <person name="Saikia K."/>
            <person name="Thakur D."/>
        </authorList>
    </citation>
    <scope>NUCLEOTIDE SEQUENCE [LARGE SCALE GENOMIC DNA]</scope>
    <source>
        <strain evidence="3 4">NP73</strain>
    </source>
</reference>
<keyword evidence="2" id="KW-1133">Transmembrane helix</keyword>
<feature type="compositionally biased region" description="Low complexity" evidence="1">
    <location>
        <begin position="560"/>
        <end position="571"/>
    </location>
</feature>
<sequence length="580" mass="62582">MTDHLIPPQSGGGDAGTDPHGGRPPVHPSVSEAGRLLCAGTYLDAAYRDRVIDELFVHEERIAAPSYGFDAARVLAHALRARRIELGWAAGVIGAWFVGSLLTGWQLTLLLVPFLQLSLANWLGARRNRFVRTLGLVLRVYTWVWLVFIVLSVWTAMSGNFTAIAAFLDVFSFFSDDAAYAAANLARPGASGSLRGWLMPLVFAALVTVVGLQRGHAARIVLRELSPSRYADHAGDPAEASQSPRFARVRARIRREQHAPLVMYDINAPFTGAGEAFRPWQLSVELRPREDLGPGRKPQPVTNAHIVGRITPLLQALRVPSPHGSREAQEAVLDRLRELAVDECVFLPATGLPHRDAAPLSPEQFAEHRLGAVEEGGERRRHFLRIRVGGWDENLVVTVFVRVHTQGGMLMLEVAPHVLLPVRAGFQNADAAAQRLLNNNWLGKAADALAATPGSFAASVATLGRGYLSWSRIATGGHGGARPEGPGLSVRELAAMDDGSLFHLMDLDRYLKTIQDRVVGGVTVALHEAGWHTEEFARRAVTVAEGGVYIQSMNNSAASFGGSNNTNTIGTSGKGSSGGK</sequence>
<feature type="region of interest" description="Disordered" evidence="1">
    <location>
        <begin position="1"/>
        <end position="28"/>
    </location>
</feature>
<feature type="region of interest" description="Disordered" evidence="1">
    <location>
        <begin position="560"/>
        <end position="580"/>
    </location>
</feature>
<feature type="transmembrane region" description="Helical" evidence="2">
    <location>
        <begin position="136"/>
        <end position="157"/>
    </location>
</feature>
<evidence type="ECO:0000256" key="2">
    <source>
        <dbReference type="SAM" id="Phobius"/>
    </source>
</evidence>
<proteinExistence type="predicted"/>
<dbReference type="EMBL" id="JASITI010000050">
    <property type="protein sequence ID" value="MDK9499874.1"/>
    <property type="molecule type" value="Genomic_DNA"/>
</dbReference>
<evidence type="ECO:0000256" key="1">
    <source>
        <dbReference type="SAM" id="MobiDB-lite"/>
    </source>
</evidence>
<name>A0ABT7H333_9ACTN</name>
<protein>
    <submittedName>
        <fullName evidence="3">Uncharacterized protein</fullName>
    </submittedName>
</protein>
<accession>A0ABT7H333</accession>
<keyword evidence="2" id="KW-0472">Membrane</keyword>
<comment type="caution">
    <text evidence="3">The sequence shown here is derived from an EMBL/GenBank/DDBJ whole genome shotgun (WGS) entry which is preliminary data.</text>
</comment>
<organism evidence="3 4">
    <name type="scientific">Streptomyces katrae</name>
    <dbReference type="NCBI Taxonomy" id="68223"/>
    <lineage>
        <taxon>Bacteria</taxon>
        <taxon>Bacillati</taxon>
        <taxon>Actinomycetota</taxon>
        <taxon>Actinomycetes</taxon>
        <taxon>Kitasatosporales</taxon>
        <taxon>Streptomycetaceae</taxon>
        <taxon>Streptomyces</taxon>
    </lineage>
</organism>
<keyword evidence="4" id="KW-1185">Reference proteome</keyword>
<dbReference type="Proteomes" id="UP001223390">
    <property type="component" value="Unassembled WGS sequence"/>
</dbReference>
<evidence type="ECO:0000313" key="4">
    <source>
        <dbReference type="Proteomes" id="UP001223390"/>
    </source>
</evidence>
<gene>
    <name evidence="3" type="ORF">QEZ40_005492</name>
</gene>
<keyword evidence="2" id="KW-0812">Transmembrane</keyword>
<evidence type="ECO:0000313" key="3">
    <source>
        <dbReference type="EMBL" id="MDK9499874.1"/>
    </source>
</evidence>